<dbReference type="EMBL" id="CP036264">
    <property type="protein sequence ID" value="QEF97960.1"/>
    <property type="molecule type" value="Genomic_DNA"/>
</dbReference>
<proteinExistence type="predicted"/>
<gene>
    <name evidence="2" type="ORF">Mal15_20060</name>
</gene>
<organism evidence="2 3">
    <name type="scientific">Stieleria maiorica</name>
    <dbReference type="NCBI Taxonomy" id="2795974"/>
    <lineage>
        <taxon>Bacteria</taxon>
        <taxon>Pseudomonadati</taxon>
        <taxon>Planctomycetota</taxon>
        <taxon>Planctomycetia</taxon>
        <taxon>Pirellulales</taxon>
        <taxon>Pirellulaceae</taxon>
        <taxon>Stieleria</taxon>
    </lineage>
</organism>
<dbReference type="InterPro" id="IPR015943">
    <property type="entry name" value="WD40/YVTN_repeat-like_dom_sf"/>
</dbReference>
<evidence type="ECO:0000259" key="1">
    <source>
        <dbReference type="Pfam" id="PF13360"/>
    </source>
</evidence>
<dbReference type="Pfam" id="PF13360">
    <property type="entry name" value="PQQ_2"/>
    <property type="match status" value="1"/>
</dbReference>
<dbReference type="SUPFAM" id="SSF50998">
    <property type="entry name" value="Quinoprotein alcohol dehydrogenase-like"/>
    <property type="match status" value="1"/>
</dbReference>
<dbReference type="PANTHER" id="PTHR34512:SF30">
    <property type="entry name" value="OUTER MEMBRANE PROTEIN ASSEMBLY FACTOR BAMB"/>
    <property type="match status" value="1"/>
</dbReference>
<keyword evidence="3" id="KW-1185">Reference proteome</keyword>
<dbReference type="PANTHER" id="PTHR34512">
    <property type="entry name" value="CELL SURFACE PROTEIN"/>
    <property type="match status" value="1"/>
</dbReference>
<dbReference type="Proteomes" id="UP000321353">
    <property type="component" value="Chromosome"/>
</dbReference>
<evidence type="ECO:0000313" key="3">
    <source>
        <dbReference type="Proteomes" id="UP000321353"/>
    </source>
</evidence>
<name>A0A5B9MDC9_9BACT</name>
<dbReference type="KEGG" id="smam:Mal15_20060"/>
<dbReference type="InterPro" id="IPR011047">
    <property type="entry name" value="Quinoprotein_ADH-like_sf"/>
</dbReference>
<feature type="domain" description="Pyrrolo-quinoline quinone repeat" evidence="1">
    <location>
        <begin position="125"/>
        <end position="343"/>
    </location>
</feature>
<sequence>MNDIVSTRLIASMPLYRCVVPELFLFVSFLGVSNCAAEDWYRWRGPDGDGISRETDWKCDWAGEGPDIAWSRSVGTGFSSVVVKDDRVFTLGHVDDQDKVYCINVADGEIIWTFGYPAELDDRDFEGGPISTPTIDGDRLYVMGRAGELFCLQISDGSKMWGINVADEAEVRLPGWGFSAAPLVIGDRLLLNVGESGVLVDKHSGDLIWSSDDRECGYASPVLIPNSDPTVAVIASGKAYIGVDVQSGEQLWAERWLTSFNCNAADPIFHDGKMLLCSGYNRGAALFDIGGTTPELIWKSKEMKNQIHTSILYQGYLYGIDGDMEAGARLRCMDWATGEIRWSVDDLRPGGLAMADGKLLLLTEPGELIIAPATPDGWEPIARGQVLDGKSWTSPVLSGGRIFCRSIQGQLVCIDCRD</sequence>
<reference evidence="2 3" key="1">
    <citation type="submission" date="2019-02" db="EMBL/GenBank/DDBJ databases">
        <title>Planctomycetal bacteria perform biofilm scaping via a novel small molecule.</title>
        <authorList>
            <person name="Jeske O."/>
            <person name="Boedeker C."/>
            <person name="Wiegand S."/>
            <person name="Breitling P."/>
            <person name="Kallscheuer N."/>
            <person name="Jogler M."/>
            <person name="Rohde M."/>
            <person name="Petersen J."/>
            <person name="Medema M.H."/>
            <person name="Surup F."/>
            <person name="Jogler C."/>
        </authorList>
    </citation>
    <scope>NUCLEOTIDE SEQUENCE [LARGE SCALE GENOMIC DNA]</scope>
    <source>
        <strain evidence="2 3">Mal15</strain>
    </source>
</reference>
<dbReference type="AlphaFoldDB" id="A0A5B9MDC9"/>
<protein>
    <submittedName>
        <fullName evidence="2">Outer membrane biogenesis protein BamB</fullName>
    </submittedName>
</protein>
<accession>A0A5B9MDC9</accession>
<dbReference type="InterPro" id="IPR002372">
    <property type="entry name" value="PQQ_rpt_dom"/>
</dbReference>
<evidence type="ECO:0000313" key="2">
    <source>
        <dbReference type="EMBL" id="QEF97960.1"/>
    </source>
</evidence>
<dbReference type="Gene3D" id="2.130.10.10">
    <property type="entry name" value="YVTN repeat-like/Quinoprotein amine dehydrogenase"/>
    <property type="match status" value="1"/>
</dbReference>